<evidence type="ECO:0000313" key="2">
    <source>
        <dbReference type="EMBL" id="SFJ53027.1"/>
    </source>
</evidence>
<dbReference type="AlphaFoldDB" id="A0A1I3S626"/>
<keyword evidence="3" id="KW-1185">Reference proteome</keyword>
<accession>A0A1I3S626</accession>
<evidence type="ECO:0000313" key="3">
    <source>
        <dbReference type="Proteomes" id="UP000199630"/>
    </source>
</evidence>
<evidence type="ECO:0008006" key="4">
    <source>
        <dbReference type="Google" id="ProtNLM"/>
    </source>
</evidence>
<feature type="signal peptide" evidence="1">
    <location>
        <begin position="1"/>
        <end position="22"/>
    </location>
</feature>
<evidence type="ECO:0000256" key="1">
    <source>
        <dbReference type="SAM" id="SignalP"/>
    </source>
</evidence>
<reference evidence="3" key="1">
    <citation type="submission" date="2016-10" db="EMBL/GenBank/DDBJ databases">
        <authorList>
            <person name="Varghese N."/>
            <person name="Submissions S."/>
        </authorList>
    </citation>
    <scope>NUCLEOTIDE SEQUENCE [LARGE SCALE GENOMIC DNA]</scope>
    <source>
        <strain evidence="3">DSM 26471</strain>
    </source>
</reference>
<dbReference type="OrthoDB" id="7745874at2"/>
<sequence length="96" mass="10367">MKQHLLLPFVFAMAALPGLANAACYASYKAKQDDPLKLHFGVAEVSGAQCTKDAAAASLGPRLAKEGWQLLQIVAMIPEEKLDEVKADAGAYFLRY</sequence>
<organism evidence="2 3">
    <name type="scientific">Celeribacter neptunius</name>
    <dbReference type="NCBI Taxonomy" id="588602"/>
    <lineage>
        <taxon>Bacteria</taxon>
        <taxon>Pseudomonadati</taxon>
        <taxon>Pseudomonadota</taxon>
        <taxon>Alphaproteobacteria</taxon>
        <taxon>Rhodobacterales</taxon>
        <taxon>Roseobacteraceae</taxon>
        <taxon>Celeribacter</taxon>
    </lineage>
</organism>
<feature type="chain" id="PRO_5011589620" description="DUF4177 domain-containing protein" evidence="1">
    <location>
        <begin position="23"/>
        <end position="96"/>
    </location>
</feature>
<gene>
    <name evidence="2" type="ORF">SAMN04487991_2313</name>
</gene>
<dbReference type="EMBL" id="FORH01000004">
    <property type="protein sequence ID" value="SFJ53027.1"/>
    <property type="molecule type" value="Genomic_DNA"/>
</dbReference>
<proteinExistence type="predicted"/>
<dbReference type="STRING" id="588602.SAMN04487991_2313"/>
<keyword evidence="1" id="KW-0732">Signal</keyword>
<dbReference type="Proteomes" id="UP000199630">
    <property type="component" value="Unassembled WGS sequence"/>
</dbReference>
<dbReference type="RefSeq" id="WP_090060847.1">
    <property type="nucleotide sequence ID" value="NZ_FORH01000004.1"/>
</dbReference>
<protein>
    <recommendedName>
        <fullName evidence="4">DUF4177 domain-containing protein</fullName>
    </recommendedName>
</protein>
<name>A0A1I3S626_9RHOB</name>